<dbReference type="AlphaFoldDB" id="A0A5P3AGC4"/>
<dbReference type="KEGG" id="rid:RIdsm_03456"/>
<gene>
    <name evidence="2" type="ORF">RIdsm_03456</name>
</gene>
<sequence length="191" mass="20801">MTGHSFARAQQRKTHDVTGKILSLMIVVCAVVAGVALYYLQVYAYYEEVVPTGEGDVRMTSITSGEPEAIVYDGFEGIDADSSPIRYRACFTTPTSLATLTETYAPYDGAVPLEAPGWFECFDAGEVGAALEEGTALAFMGEENLEYGIDRIVAVAEDGRGWVWHQINHCGEKVFDGQPAPEDCPTPPDRY</sequence>
<proteinExistence type="predicted"/>
<feature type="transmembrane region" description="Helical" evidence="1">
    <location>
        <begin position="21"/>
        <end position="40"/>
    </location>
</feature>
<evidence type="ECO:0008006" key="4">
    <source>
        <dbReference type="Google" id="ProtNLM"/>
    </source>
</evidence>
<organism evidence="2 3">
    <name type="scientific">Roseovarius indicus</name>
    <dbReference type="NCBI Taxonomy" id="540747"/>
    <lineage>
        <taxon>Bacteria</taxon>
        <taxon>Pseudomonadati</taxon>
        <taxon>Pseudomonadota</taxon>
        <taxon>Alphaproteobacteria</taxon>
        <taxon>Rhodobacterales</taxon>
        <taxon>Roseobacteraceae</taxon>
        <taxon>Roseovarius</taxon>
    </lineage>
</organism>
<reference evidence="2 3" key="1">
    <citation type="submission" date="2018-08" db="EMBL/GenBank/DDBJ databases">
        <title>Genetic Globetrotter - A new plasmid hitch-hiking vast phylogenetic and geographic distances.</title>
        <authorList>
            <person name="Vollmers J."/>
            <person name="Petersen J."/>
        </authorList>
    </citation>
    <scope>NUCLEOTIDE SEQUENCE [LARGE SCALE GENOMIC DNA]</scope>
    <source>
        <strain evidence="2 3">DSM 26383</strain>
    </source>
</reference>
<accession>A0A5P3AGC4</accession>
<evidence type="ECO:0000313" key="3">
    <source>
        <dbReference type="Proteomes" id="UP000325785"/>
    </source>
</evidence>
<protein>
    <recommendedName>
        <fullName evidence="4">Histidine kinase</fullName>
    </recommendedName>
</protein>
<dbReference type="InterPro" id="IPR045616">
    <property type="entry name" value="DUF6446"/>
</dbReference>
<dbReference type="Pfam" id="PF20044">
    <property type="entry name" value="DUF6446"/>
    <property type="match status" value="1"/>
</dbReference>
<evidence type="ECO:0000256" key="1">
    <source>
        <dbReference type="SAM" id="Phobius"/>
    </source>
</evidence>
<keyword evidence="1" id="KW-0812">Transmembrane</keyword>
<keyword evidence="1" id="KW-0472">Membrane</keyword>
<keyword evidence="1" id="KW-1133">Transmembrane helix</keyword>
<dbReference type="Proteomes" id="UP000325785">
    <property type="component" value="Chromosome"/>
</dbReference>
<dbReference type="EMBL" id="CP031598">
    <property type="protein sequence ID" value="QEW27640.1"/>
    <property type="molecule type" value="Genomic_DNA"/>
</dbReference>
<name>A0A5P3AGC4_9RHOB</name>
<evidence type="ECO:0000313" key="2">
    <source>
        <dbReference type="EMBL" id="QEW27640.1"/>
    </source>
</evidence>